<dbReference type="RefSeq" id="XP_028970451.2">
    <property type="nucleotide sequence ID" value="XM_029114618.2"/>
</dbReference>
<dbReference type="Pfam" id="PF15227">
    <property type="entry name" value="zf-C3HC4_4"/>
    <property type="match status" value="1"/>
</dbReference>
<dbReference type="GeneTree" id="ENSGT01150000286899"/>
<keyword evidence="1" id="KW-0479">Metal-binding</keyword>
<dbReference type="Ensembl" id="ENSELUT00000082946.2">
    <property type="protein sequence ID" value="ENSELUP00000053694.2"/>
    <property type="gene ID" value="ENSELUG00000007912.3"/>
</dbReference>
<evidence type="ECO:0000256" key="1">
    <source>
        <dbReference type="ARBA" id="ARBA00022723"/>
    </source>
</evidence>
<keyword evidence="9" id="KW-1185">Reference proteome</keyword>
<dbReference type="PROSITE" id="PS50106">
    <property type="entry name" value="PDZ"/>
    <property type="match status" value="1"/>
</dbReference>
<organism evidence="8 9">
    <name type="scientific">Esox lucius</name>
    <name type="common">Northern pike</name>
    <dbReference type="NCBI Taxonomy" id="8010"/>
    <lineage>
        <taxon>Eukaryota</taxon>
        <taxon>Metazoa</taxon>
        <taxon>Chordata</taxon>
        <taxon>Craniata</taxon>
        <taxon>Vertebrata</taxon>
        <taxon>Euteleostomi</taxon>
        <taxon>Actinopterygii</taxon>
        <taxon>Neopterygii</taxon>
        <taxon>Teleostei</taxon>
        <taxon>Protacanthopterygii</taxon>
        <taxon>Esociformes</taxon>
        <taxon>Esocidae</taxon>
        <taxon>Esox</taxon>
    </lineage>
</organism>
<dbReference type="Gene3D" id="3.30.40.10">
    <property type="entry name" value="Zinc/RING finger domain, C3HC4 (zinc finger)"/>
    <property type="match status" value="1"/>
</dbReference>
<reference evidence="8" key="4">
    <citation type="submission" date="2025-09" db="UniProtKB">
        <authorList>
            <consortium name="Ensembl"/>
        </authorList>
    </citation>
    <scope>IDENTIFICATION</scope>
</reference>
<dbReference type="InterPro" id="IPR001841">
    <property type="entry name" value="Znf_RING"/>
</dbReference>
<evidence type="ECO:0000313" key="9">
    <source>
        <dbReference type="Proteomes" id="UP000265140"/>
    </source>
</evidence>
<evidence type="ECO:0000256" key="5">
    <source>
        <dbReference type="SAM" id="Coils"/>
    </source>
</evidence>
<evidence type="ECO:0000256" key="4">
    <source>
        <dbReference type="PROSITE-ProRule" id="PRU00175"/>
    </source>
</evidence>
<keyword evidence="2 4" id="KW-0863">Zinc-finger</keyword>
<reference evidence="9" key="1">
    <citation type="journal article" date="2014" name="PLoS ONE">
        <title>The genome and linkage map of the northern pike (Esox lucius): conserved synteny revealed between the salmonid sister group and the Neoteleostei.</title>
        <authorList>
            <person name="Rondeau E.B."/>
            <person name="Minkley D.R."/>
            <person name="Leong J.S."/>
            <person name="Messmer A.M."/>
            <person name="Jantzen J.R."/>
            <person name="von Schalburg K.R."/>
            <person name="Lemon C."/>
            <person name="Bird N.H."/>
            <person name="Koop B.F."/>
        </authorList>
    </citation>
    <scope>NUCLEOTIDE SEQUENCE</scope>
</reference>
<evidence type="ECO:0000259" key="6">
    <source>
        <dbReference type="PROSITE" id="PS50089"/>
    </source>
</evidence>
<dbReference type="Gene3D" id="2.30.42.10">
    <property type="match status" value="1"/>
</dbReference>
<dbReference type="Proteomes" id="UP000265140">
    <property type="component" value="Chromosome 18"/>
</dbReference>
<dbReference type="PANTHER" id="PTHR25465">
    <property type="entry name" value="B-BOX DOMAIN CONTAINING"/>
    <property type="match status" value="1"/>
</dbReference>
<keyword evidence="3" id="KW-0862">Zinc</keyword>
<dbReference type="SUPFAM" id="SSF50156">
    <property type="entry name" value="PDZ domain-like"/>
    <property type="match status" value="1"/>
</dbReference>
<dbReference type="CDD" id="cd19769">
    <property type="entry name" value="Bbox2_TRIM16-like"/>
    <property type="match status" value="1"/>
</dbReference>
<dbReference type="InterPro" id="IPR013083">
    <property type="entry name" value="Znf_RING/FYVE/PHD"/>
</dbReference>
<keyword evidence="5" id="KW-0175">Coiled coil</keyword>
<feature type="domain" description="PDZ" evidence="7">
    <location>
        <begin position="386"/>
        <end position="468"/>
    </location>
</feature>
<evidence type="ECO:0000256" key="2">
    <source>
        <dbReference type="ARBA" id="ARBA00022771"/>
    </source>
</evidence>
<dbReference type="InterPro" id="IPR001478">
    <property type="entry name" value="PDZ"/>
</dbReference>
<dbReference type="Gene3D" id="4.10.830.40">
    <property type="match status" value="1"/>
</dbReference>
<dbReference type="Pfam" id="PF00643">
    <property type="entry name" value="zf-B_box"/>
    <property type="match status" value="1"/>
</dbReference>
<protein>
    <submittedName>
        <fullName evidence="8">Uncharacterized protein</fullName>
    </submittedName>
</protein>
<dbReference type="InterPro" id="IPR051051">
    <property type="entry name" value="E3_ubiq-ligase_TRIM/RNF"/>
</dbReference>
<evidence type="ECO:0000313" key="8">
    <source>
        <dbReference type="Ensembl" id="ENSELUP00000053694.2"/>
    </source>
</evidence>
<dbReference type="PROSITE" id="PS00518">
    <property type="entry name" value="ZF_RING_1"/>
    <property type="match status" value="1"/>
</dbReference>
<dbReference type="PANTHER" id="PTHR25465:SF5">
    <property type="entry name" value="E3 UBIQUITIN_ISG15 LIGASE TRIM25-RELATED"/>
    <property type="match status" value="1"/>
</dbReference>
<reference evidence="8" key="2">
    <citation type="submission" date="2020-02" db="EMBL/GenBank/DDBJ databases">
        <title>Esox lucius (northern pike) genome, fEsoLuc1, primary haplotype.</title>
        <authorList>
            <person name="Myers G."/>
            <person name="Karagic N."/>
            <person name="Meyer A."/>
            <person name="Pippel M."/>
            <person name="Reichard M."/>
            <person name="Winkler S."/>
            <person name="Tracey A."/>
            <person name="Sims Y."/>
            <person name="Howe K."/>
            <person name="Rhie A."/>
            <person name="Formenti G."/>
            <person name="Durbin R."/>
            <person name="Fedrigo O."/>
            <person name="Jarvis E.D."/>
        </authorList>
    </citation>
    <scope>NUCLEOTIDE SEQUENCE [LARGE SCALE GENOMIC DNA]</scope>
</reference>
<reference evidence="8" key="3">
    <citation type="submission" date="2025-08" db="UniProtKB">
        <authorList>
            <consortium name="Ensembl"/>
        </authorList>
    </citation>
    <scope>IDENTIFICATION</scope>
</reference>
<feature type="domain" description="RING-type" evidence="6">
    <location>
        <begin position="6"/>
        <end position="49"/>
    </location>
</feature>
<dbReference type="Gene3D" id="3.30.160.60">
    <property type="entry name" value="Classic Zinc Finger"/>
    <property type="match status" value="1"/>
</dbReference>
<dbReference type="InterPro" id="IPR017907">
    <property type="entry name" value="Znf_RING_CS"/>
</dbReference>
<evidence type="ECO:0000256" key="3">
    <source>
        <dbReference type="ARBA" id="ARBA00022833"/>
    </source>
</evidence>
<dbReference type="Pfam" id="PF25600">
    <property type="entry name" value="TRIM_CC"/>
    <property type="match status" value="1"/>
</dbReference>
<dbReference type="SMART" id="SM00336">
    <property type="entry name" value="BBOX"/>
    <property type="match status" value="1"/>
</dbReference>
<dbReference type="GeneID" id="114829425"/>
<dbReference type="InterPro" id="IPR000315">
    <property type="entry name" value="Znf_B-box"/>
</dbReference>
<dbReference type="SMART" id="SM00228">
    <property type="entry name" value="PDZ"/>
    <property type="match status" value="1"/>
</dbReference>
<dbReference type="PROSITE" id="PS50089">
    <property type="entry name" value="ZF_RING_2"/>
    <property type="match status" value="1"/>
</dbReference>
<dbReference type="SUPFAM" id="SSF57845">
    <property type="entry name" value="B-box zinc-binding domain"/>
    <property type="match status" value="1"/>
</dbReference>
<sequence length="495" mass="55926">MESLSCPICLEHLKEPVTTACGHSYCMDCIEGCWDQDEAKGVYRCPQCRQTFIPRPVLMKNIMLADVVENLKKTGLQVSPSAHYYAGPGDVACDVCTGRRFTAVKTCLGCLASYCNTHLQPHCQSEELKMHKLVDMSTELQDKVCSHPESQPEVICQTDQQCLCYLCTMEEHTGHERVSSETKKADKQKQLGLKQGKLHYQQRIQESERKLMELKQTMTIITDFTQSAVEDSEKIFAEMICSMERRRSEVKDMIRAQENAAARRTEGLQKILEQEIAELMRRRDAELDQLSSTEEHIPFLQTAQSLGDLVDPKGLCSPLISSALGFDDLKRKITELKKRLDHICQEEVEKMSCSAIEHHCKKCGSITPVHSVPTTPSYQVTGQEFTLNLLRKEQGFGFRMVGGYDTFEKILITDIVRHSAAHRDGRLKRGDELVAVNNVPVNQKTHEDVVALIGKAGQNGQVTLMVRRNIQTDKKVKGCNKKLCNVKQVYVNNVM</sequence>
<dbReference type="InterPro" id="IPR036034">
    <property type="entry name" value="PDZ_sf"/>
</dbReference>
<dbReference type="AlphaFoldDB" id="A0A6Q2XI92"/>
<feature type="coiled-coil region" evidence="5">
    <location>
        <begin position="262"/>
        <end position="289"/>
    </location>
</feature>
<dbReference type="InterPro" id="IPR058030">
    <property type="entry name" value="TRIM8/14/16/25/29/45/65_CC"/>
</dbReference>
<name>A0A6Q2XI92_ESOLU</name>
<proteinExistence type="predicted"/>
<evidence type="ECO:0000259" key="7">
    <source>
        <dbReference type="PROSITE" id="PS50106"/>
    </source>
</evidence>
<dbReference type="KEGG" id="els:114829425"/>
<dbReference type="Bgee" id="ENSELUG00000007929">
    <property type="expression patterns" value="Expressed in pharyngeal gill and 13 other cell types or tissues"/>
</dbReference>
<dbReference type="Pfam" id="PF00595">
    <property type="entry name" value="PDZ"/>
    <property type="match status" value="1"/>
</dbReference>
<accession>A0A6Q2XI92</accession>
<dbReference type="SMART" id="SM00184">
    <property type="entry name" value="RING"/>
    <property type="match status" value="1"/>
</dbReference>
<dbReference type="InParanoid" id="A0A6Q2XI92"/>
<dbReference type="GO" id="GO:0008270">
    <property type="term" value="F:zinc ion binding"/>
    <property type="evidence" value="ECO:0007669"/>
    <property type="project" value="UniProtKB-KW"/>
</dbReference>
<dbReference type="SUPFAM" id="SSF57850">
    <property type="entry name" value="RING/U-box"/>
    <property type="match status" value="1"/>
</dbReference>